<dbReference type="PANTHER" id="PTHR43223:SF2">
    <property type="entry name" value="METALLO-BETA-LACTAMASE DOMAIN-CONTAINING PROTEIN"/>
    <property type="match status" value="1"/>
</dbReference>
<dbReference type="InterPro" id="IPR052195">
    <property type="entry name" value="Bact_Alkyl/Aryl-Sulfatase"/>
</dbReference>
<dbReference type="Proteomes" id="UP000739180">
    <property type="component" value="Unassembled WGS sequence"/>
</dbReference>
<evidence type="ECO:0000259" key="1">
    <source>
        <dbReference type="SMART" id="SM00849"/>
    </source>
</evidence>
<feature type="domain" description="Metallo-beta-lactamase" evidence="1">
    <location>
        <begin position="45"/>
        <end position="246"/>
    </location>
</feature>
<dbReference type="SUPFAM" id="SSF56281">
    <property type="entry name" value="Metallo-hydrolase/oxidoreductase"/>
    <property type="match status" value="1"/>
</dbReference>
<keyword evidence="3" id="KW-1185">Reference proteome</keyword>
<dbReference type="Pfam" id="PF14863">
    <property type="entry name" value="Alkyl_sulf_dimr"/>
    <property type="match status" value="1"/>
</dbReference>
<evidence type="ECO:0000313" key="3">
    <source>
        <dbReference type="Proteomes" id="UP000739180"/>
    </source>
</evidence>
<dbReference type="Pfam" id="PF00753">
    <property type="entry name" value="Lactamase_B"/>
    <property type="match status" value="1"/>
</dbReference>
<proteinExistence type="predicted"/>
<reference evidence="2 3" key="1">
    <citation type="submission" date="2019-05" db="EMBL/GenBank/DDBJ databases">
        <title>Genome of Alcanivorax gelatiniphagus, an oil degrading marine bacteria.</title>
        <authorList>
            <person name="Kwon K.K."/>
        </authorList>
    </citation>
    <scope>NUCLEOTIDE SEQUENCE [LARGE SCALE GENOMIC DNA]</scope>
    <source>
        <strain evidence="2 3">MEBiC 08158</strain>
    </source>
</reference>
<sequence length="423" mass="47494">MSEENNNTDQRPDAAKKTAPILGEFLLSDQELRGLGDGVHLLGGQGNSVVVETANGLILTDTGPGGRVTRAMIARIRAFTDKPLLAIVYSHGHLGYNHGARAWLEDAAERGHPRPDIIAQENLPRRYTRYQETWGLQAHLNGLQFNARFPEQPPEKWFTYPNILFRDRHVIDGGDRLVEVLAAPSETDDAVALWLPESRILYAGPAFIKSIPNIGTPLRTLRDPVRWADTMERLMALQPELLIPEFGKPVEGADAAREALSLTVTALRYLRDETVKRMNLGMSEAEILHDMDYPEQIFGHRWMTPNYGMPDYIVRDIWRSENGWWDRNATQLHPAAPRAVAEALREAITDPEHVLELAGRKAGQGEPQLALHILDLLSPDCLRDEIGLRARALKADLLEQRAEASPSYVSAQIYRSVARRLKQ</sequence>
<dbReference type="InterPro" id="IPR029228">
    <property type="entry name" value="Alkyl_sulf_dimr"/>
</dbReference>
<dbReference type="PANTHER" id="PTHR43223">
    <property type="entry name" value="ALKYL/ARYL-SULFATASE"/>
    <property type="match status" value="1"/>
</dbReference>
<dbReference type="InterPro" id="IPR001279">
    <property type="entry name" value="Metallo-B-lactamas"/>
</dbReference>
<name>A0ABY2XLC0_9GAMM</name>
<comment type="caution">
    <text evidence="2">The sequence shown here is derived from an EMBL/GenBank/DDBJ whole genome shotgun (WGS) entry which is preliminary data.</text>
</comment>
<dbReference type="InterPro" id="IPR036866">
    <property type="entry name" value="RibonucZ/Hydroxyglut_hydro"/>
</dbReference>
<dbReference type="Gene3D" id="1.25.40.880">
    <property type="entry name" value="Alkyl sulfatase, dimerisation domain"/>
    <property type="match status" value="1"/>
</dbReference>
<dbReference type="InterPro" id="IPR038536">
    <property type="entry name" value="Alkyl/aryl-sulf_dimr_sf"/>
</dbReference>
<protein>
    <submittedName>
        <fullName evidence="2">MBL fold metallo-hydrolase</fullName>
    </submittedName>
</protein>
<dbReference type="SMART" id="SM00849">
    <property type="entry name" value="Lactamase_B"/>
    <property type="match status" value="1"/>
</dbReference>
<organism evidence="2 3">
    <name type="scientific">Alloalcanivorax gelatiniphagus</name>
    <dbReference type="NCBI Taxonomy" id="1194167"/>
    <lineage>
        <taxon>Bacteria</taxon>
        <taxon>Pseudomonadati</taxon>
        <taxon>Pseudomonadota</taxon>
        <taxon>Gammaproteobacteria</taxon>
        <taxon>Oceanospirillales</taxon>
        <taxon>Alcanivoracaceae</taxon>
        <taxon>Alloalcanivorax</taxon>
    </lineage>
</organism>
<dbReference type="RefSeq" id="WP_138772118.1">
    <property type="nucleotide sequence ID" value="NZ_JBHSSX010000060.1"/>
</dbReference>
<gene>
    <name evidence="2" type="ORF">FGS76_08085</name>
</gene>
<accession>A0ABY2XLC0</accession>
<dbReference type="EMBL" id="VCQT01000027">
    <property type="protein sequence ID" value="TMW13015.1"/>
    <property type="molecule type" value="Genomic_DNA"/>
</dbReference>
<dbReference type="Gene3D" id="3.60.15.30">
    <property type="entry name" value="Metallo-beta-lactamase domain"/>
    <property type="match status" value="1"/>
</dbReference>
<evidence type="ECO:0000313" key="2">
    <source>
        <dbReference type="EMBL" id="TMW13015.1"/>
    </source>
</evidence>